<feature type="compositionally biased region" description="Basic and acidic residues" evidence="1">
    <location>
        <begin position="199"/>
        <end position="211"/>
    </location>
</feature>
<sequence length="547" mass="59995">MFPLFNTSLIRRLFSKRRCLRVVLYFFVGLMLLWGLSNLCLSSSWVTGMLAEKVQQRTGVPCRIDRVSWSPWNGVTVRGLEFDPSETFDSGETVRSLLVVERIQVRPYWGPLVRGQLRLREVTIDSPELNLSVEWVREALARMLDGRSLSSPAPALADSRGGGSGQDRGQGADGHADGGGTGRSARSSTDGKSQGSGGDEAKGPPPARDRSSAPSEQGKPEAGLPMLVRVNHAHLRCDWHAKGLTLFELKDVDFEISLMGEDSEGQLHIGNIRGLGLEDKKAFTKVAQKLEWKRPYLQWRMDEASLAGVQVAAHIKVLCSQDVRSLKLLPFAVDLVVKPQTLASVDGLDRMAMHLSGDRVEGRLVASGLLAQPGSWRGKMHLSGSGWRLREAHGRHDVVFDDVQIPAVYRAGTLQWGGVRLVGEDVSILGNGRVSVQQGVLSVTRLVVSPEVSEMVGRGLHGAGLARNGPAWWRNLDTPDRKVRDLLLSGSLENPLVDAGYQNQQIPVWEILGKTLAFVRQEMREEGVALQAFPSPDLDQQQPDQGD</sequence>
<dbReference type="AlphaFoldDB" id="A0A851GRR0"/>
<proteinExistence type="predicted"/>
<dbReference type="RefSeq" id="WP_178933734.1">
    <property type="nucleotide sequence ID" value="NZ_JACBAZ010000006.1"/>
</dbReference>
<name>A0A851GRR0_9BACT</name>
<dbReference type="GO" id="GO:0090313">
    <property type="term" value="P:regulation of protein targeting to membrane"/>
    <property type="evidence" value="ECO:0007669"/>
    <property type="project" value="TreeGrafter"/>
</dbReference>
<gene>
    <name evidence="3" type="ORF">HW115_14870</name>
</gene>
<evidence type="ECO:0000256" key="1">
    <source>
        <dbReference type="SAM" id="MobiDB-lite"/>
    </source>
</evidence>
<accession>A0A851GRR0</accession>
<evidence type="ECO:0000313" key="3">
    <source>
        <dbReference type="EMBL" id="NWK56904.1"/>
    </source>
</evidence>
<organism evidence="3 4">
    <name type="scientific">Oceaniferula marina</name>
    <dbReference type="NCBI Taxonomy" id="2748318"/>
    <lineage>
        <taxon>Bacteria</taxon>
        <taxon>Pseudomonadati</taxon>
        <taxon>Verrucomicrobiota</taxon>
        <taxon>Verrucomicrobiia</taxon>
        <taxon>Verrucomicrobiales</taxon>
        <taxon>Verrucomicrobiaceae</taxon>
        <taxon>Oceaniferula</taxon>
    </lineage>
</organism>
<dbReference type="PANTHER" id="PTHR30441">
    <property type="entry name" value="DUF748 DOMAIN-CONTAINING PROTEIN"/>
    <property type="match status" value="1"/>
</dbReference>
<dbReference type="PANTHER" id="PTHR30441:SF8">
    <property type="entry name" value="DUF748 DOMAIN-CONTAINING PROTEIN"/>
    <property type="match status" value="1"/>
</dbReference>
<feature type="transmembrane region" description="Helical" evidence="2">
    <location>
        <begin position="20"/>
        <end position="37"/>
    </location>
</feature>
<reference evidence="3 4" key="1">
    <citation type="submission" date="2020-07" db="EMBL/GenBank/DDBJ databases">
        <title>Roseicoccus Jingziensis gen. nov., sp. nov., isolated from coastal seawater.</title>
        <authorList>
            <person name="Feng X."/>
        </authorList>
    </citation>
    <scope>NUCLEOTIDE SEQUENCE [LARGE SCALE GENOMIC DNA]</scope>
    <source>
        <strain evidence="3 4">N1E253</strain>
    </source>
</reference>
<keyword evidence="4" id="KW-1185">Reference proteome</keyword>
<keyword evidence="2" id="KW-0812">Transmembrane</keyword>
<keyword evidence="2" id="KW-1133">Transmembrane helix</keyword>
<dbReference type="EMBL" id="JACBAZ010000006">
    <property type="protein sequence ID" value="NWK56904.1"/>
    <property type="molecule type" value="Genomic_DNA"/>
</dbReference>
<feature type="region of interest" description="Disordered" evidence="1">
    <location>
        <begin position="149"/>
        <end position="223"/>
    </location>
</feature>
<protein>
    <submittedName>
        <fullName evidence="3">Uncharacterized protein</fullName>
    </submittedName>
</protein>
<dbReference type="Proteomes" id="UP000557872">
    <property type="component" value="Unassembled WGS sequence"/>
</dbReference>
<feature type="compositionally biased region" description="Gly residues" evidence="1">
    <location>
        <begin position="160"/>
        <end position="182"/>
    </location>
</feature>
<evidence type="ECO:0000256" key="2">
    <source>
        <dbReference type="SAM" id="Phobius"/>
    </source>
</evidence>
<dbReference type="InterPro" id="IPR052894">
    <property type="entry name" value="AsmA-related"/>
</dbReference>
<comment type="caution">
    <text evidence="3">The sequence shown here is derived from an EMBL/GenBank/DDBJ whole genome shotgun (WGS) entry which is preliminary data.</text>
</comment>
<dbReference type="GO" id="GO:0005886">
    <property type="term" value="C:plasma membrane"/>
    <property type="evidence" value="ECO:0007669"/>
    <property type="project" value="TreeGrafter"/>
</dbReference>
<keyword evidence="2" id="KW-0472">Membrane</keyword>
<feature type="compositionally biased region" description="Low complexity" evidence="1">
    <location>
        <begin position="149"/>
        <end position="159"/>
    </location>
</feature>
<evidence type="ECO:0000313" key="4">
    <source>
        <dbReference type="Proteomes" id="UP000557872"/>
    </source>
</evidence>